<keyword evidence="1" id="KW-0805">Transcription regulation</keyword>
<proteinExistence type="predicted"/>
<name>A0ABS1B7I3_9MICO</name>
<dbReference type="Pfam" id="PF12833">
    <property type="entry name" value="HTH_18"/>
    <property type="match status" value="1"/>
</dbReference>
<evidence type="ECO:0000256" key="2">
    <source>
        <dbReference type="ARBA" id="ARBA00023163"/>
    </source>
</evidence>
<dbReference type="InterPro" id="IPR018060">
    <property type="entry name" value="HTH_AraC"/>
</dbReference>
<feature type="domain" description="HTH araC/xylS-type" evidence="3">
    <location>
        <begin position="172"/>
        <end position="269"/>
    </location>
</feature>
<accession>A0ABS1B7I3</accession>
<dbReference type="Gene3D" id="1.10.10.60">
    <property type="entry name" value="Homeodomain-like"/>
    <property type="match status" value="1"/>
</dbReference>
<dbReference type="PANTHER" id="PTHR11019:SF199">
    <property type="entry name" value="HTH-TYPE TRANSCRIPTIONAL REGULATOR NIMR"/>
    <property type="match status" value="1"/>
</dbReference>
<dbReference type="PROSITE" id="PS01124">
    <property type="entry name" value="HTH_ARAC_FAMILY_2"/>
    <property type="match status" value="1"/>
</dbReference>
<protein>
    <submittedName>
        <fullName evidence="4">Helix-turn-helix domain-containing protein</fullName>
    </submittedName>
</protein>
<dbReference type="InterPro" id="IPR011051">
    <property type="entry name" value="RmlC_Cupin_sf"/>
</dbReference>
<keyword evidence="5" id="KW-1185">Reference proteome</keyword>
<dbReference type="RefSeq" id="WP_200501198.1">
    <property type="nucleotide sequence ID" value="NZ_JAEDAJ010000001.1"/>
</dbReference>
<dbReference type="Gene3D" id="2.60.120.10">
    <property type="entry name" value="Jelly Rolls"/>
    <property type="match status" value="1"/>
</dbReference>
<dbReference type="InterPro" id="IPR014710">
    <property type="entry name" value="RmlC-like_jellyroll"/>
</dbReference>
<evidence type="ECO:0000259" key="3">
    <source>
        <dbReference type="PROSITE" id="PS01124"/>
    </source>
</evidence>
<dbReference type="Pfam" id="PF07883">
    <property type="entry name" value="Cupin_2"/>
    <property type="match status" value="1"/>
</dbReference>
<dbReference type="Proteomes" id="UP000612352">
    <property type="component" value="Unassembled WGS sequence"/>
</dbReference>
<dbReference type="SUPFAM" id="SSF51182">
    <property type="entry name" value="RmlC-like cupins"/>
    <property type="match status" value="1"/>
</dbReference>
<gene>
    <name evidence="4" type="ORF">I8D64_04235</name>
</gene>
<dbReference type="InterPro" id="IPR009057">
    <property type="entry name" value="Homeodomain-like_sf"/>
</dbReference>
<keyword evidence="2" id="KW-0804">Transcription</keyword>
<dbReference type="PANTHER" id="PTHR11019">
    <property type="entry name" value="HTH-TYPE TRANSCRIPTIONAL REGULATOR NIMR"/>
    <property type="match status" value="1"/>
</dbReference>
<evidence type="ECO:0000256" key="1">
    <source>
        <dbReference type="ARBA" id="ARBA00023015"/>
    </source>
</evidence>
<evidence type="ECO:0000313" key="4">
    <source>
        <dbReference type="EMBL" id="MBK0330605.1"/>
    </source>
</evidence>
<reference evidence="4 5" key="1">
    <citation type="submission" date="2020-12" db="EMBL/GenBank/DDBJ databases">
        <title>Brachybacterium sp. MASK1Z-5, whole genome shotgun sequence.</title>
        <authorList>
            <person name="Tuo L."/>
        </authorList>
    </citation>
    <scope>NUCLEOTIDE SEQUENCE [LARGE SCALE GENOMIC DNA]</scope>
    <source>
        <strain evidence="4 5">MASK1Z-5</strain>
    </source>
</reference>
<dbReference type="SUPFAM" id="SSF46689">
    <property type="entry name" value="Homeodomain-like"/>
    <property type="match status" value="1"/>
</dbReference>
<dbReference type="InterPro" id="IPR013096">
    <property type="entry name" value="Cupin_2"/>
</dbReference>
<evidence type="ECO:0000313" key="5">
    <source>
        <dbReference type="Proteomes" id="UP000612352"/>
    </source>
</evidence>
<dbReference type="SMART" id="SM00342">
    <property type="entry name" value="HTH_ARAC"/>
    <property type="match status" value="1"/>
</dbReference>
<comment type="caution">
    <text evidence="4">The sequence shown here is derived from an EMBL/GenBank/DDBJ whole genome shotgun (WGS) entry which is preliminary data.</text>
</comment>
<sequence>MSALASLGAWTRESGTVTYDVAPLPQDAPAAFTIHAESHPSGAPSEYPAHTHPLHELVWVRGGTMTARVDDLLVTVPEGQGLWIPAGVEHAGRLTADVELCDAFFAPAALPEPLDAAMTLVMTPLLESLLLHLTRRDLAPAARARAEAVVLDVLEPSAPALDLRLPGDPRIDPIARALLADPADPRDLPAWSREAGLSTRTVIRAFRAATGLSFARWRQMLRIHHALRLLGEGRAVQEVSRILGCSQPSTFIDAFHRVTGRTPGAHLAAGVPKP</sequence>
<dbReference type="EMBL" id="JAEDAJ010000001">
    <property type="protein sequence ID" value="MBK0330605.1"/>
    <property type="molecule type" value="Genomic_DNA"/>
</dbReference>
<organism evidence="4 5">
    <name type="scientific">Brachybacterium halotolerans</name>
    <dbReference type="NCBI Taxonomy" id="2795215"/>
    <lineage>
        <taxon>Bacteria</taxon>
        <taxon>Bacillati</taxon>
        <taxon>Actinomycetota</taxon>
        <taxon>Actinomycetes</taxon>
        <taxon>Micrococcales</taxon>
        <taxon>Dermabacteraceae</taxon>
        <taxon>Brachybacterium</taxon>
    </lineage>
</organism>